<gene>
    <name evidence="3" type="ORF">HA51_23510</name>
</gene>
<keyword evidence="1" id="KW-0560">Oxidoreductase</keyword>
<dbReference type="SUPFAM" id="SSF51905">
    <property type="entry name" value="FAD/NAD(P)-binding domain"/>
    <property type="match status" value="1"/>
</dbReference>
<evidence type="ECO:0000313" key="3">
    <source>
        <dbReference type="EMBL" id="ORM66599.1"/>
    </source>
</evidence>
<dbReference type="GO" id="GO:0016491">
    <property type="term" value="F:oxidoreductase activity"/>
    <property type="evidence" value="ECO:0007669"/>
    <property type="project" value="UniProtKB-KW"/>
</dbReference>
<protein>
    <submittedName>
        <fullName evidence="3">FAD-dependent oxidoreductase</fullName>
    </submittedName>
</protein>
<dbReference type="InterPro" id="IPR036188">
    <property type="entry name" value="FAD/NAD-bd_sf"/>
</dbReference>
<dbReference type="OrthoDB" id="6925984at2"/>
<evidence type="ECO:0000313" key="4">
    <source>
        <dbReference type="Proteomes" id="UP000193558"/>
    </source>
</evidence>
<dbReference type="PANTHER" id="PTHR13847">
    <property type="entry name" value="SARCOSINE DEHYDROGENASE-RELATED"/>
    <property type="match status" value="1"/>
</dbReference>
<dbReference type="RefSeq" id="WP_084937619.1">
    <property type="nucleotide sequence ID" value="NZ_MLFR01000037.1"/>
</dbReference>
<dbReference type="Gene3D" id="3.30.9.10">
    <property type="entry name" value="D-Amino Acid Oxidase, subunit A, domain 2"/>
    <property type="match status" value="1"/>
</dbReference>
<accession>A0A1X1CQ79</accession>
<dbReference type="InterPro" id="IPR006076">
    <property type="entry name" value="FAD-dep_OxRdtase"/>
</dbReference>
<dbReference type="GO" id="GO:0005737">
    <property type="term" value="C:cytoplasm"/>
    <property type="evidence" value="ECO:0007669"/>
    <property type="project" value="TreeGrafter"/>
</dbReference>
<dbReference type="Gene3D" id="3.50.50.60">
    <property type="entry name" value="FAD/NAD(P)-binding domain"/>
    <property type="match status" value="1"/>
</dbReference>
<evidence type="ECO:0000259" key="2">
    <source>
        <dbReference type="Pfam" id="PF01266"/>
    </source>
</evidence>
<proteinExistence type="predicted"/>
<dbReference type="EMBL" id="MLFR01000037">
    <property type="protein sequence ID" value="ORM66599.1"/>
    <property type="molecule type" value="Genomic_DNA"/>
</dbReference>
<reference evidence="3 4" key="1">
    <citation type="journal article" date="2017" name="Antonie Van Leeuwenhoek">
        <title>Phylogenomic resolution of the bacterial genus Pantoea and its relationship with Erwinia and Tatumella.</title>
        <authorList>
            <person name="Palmer M."/>
            <person name="Steenkamp E.T."/>
            <person name="Coetzee M.P."/>
            <person name="Chan W.Y."/>
            <person name="van Zyl E."/>
            <person name="De Maayer P."/>
            <person name="Coutinho T.A."/>
            <person name="Blom J."/>
            <person name="Smits T.H."/>
            <person name="Duffy B."/>
            <person name="Venter S.N."/>
        </authorList>
    </citation>
    <scope>NUCLEOTIDE SEQUENCE [LARGE SCALE GENOMIC DNA]</scope>
    <source>
        <strain evidence="3 4">LMG 26275</strain>
    </source>
</reference>
<evidence type="ECO:0000256" key="1">
    <source>
        <dbReference type="ARBA" id="ARBA00023002"/>
    </source>
</evidence>
<dbReference type="AlphaFoldDB" id="A0A1X1CQ79"/>
<dbReference type="PANTHER" id="PTHR13847:SF281">
    <property type="entry name" value="FAD DEPENDENT OXIDOREDUCTASE DOMAIN-CONTAINING PROTEIN"/>
    <property type="match status" value="1"/>
</dbReference>
<sequence>MNRQPDLIKPVLMRDAKFTRPSHTAIDGDWNWVRQCDETENIDPGNPANYYESTLAPWTTFPPLDGEKVCEFVVIGGGLLGASTALHLAESGLETVLLEKNAIGSGASGRNGGQLTPGLARWEAESMLDNLSLDEAKRLWHFTSTEAMSLIDDIASRYHLDLDRQRGHITAAIHPGHMNALVQAADARRFLGDDNVTVLGGYELHEHIKSDAYYGGVLDDLGGQIHSLALNRGLIYGFVMNGGQVHEQSEVMRIEEVGNVTRVHTAAGVITATKGVVIAVHDATHTLLNENNATTIPFYTYVGVTSPVAGGTKTLLPTGKPVYDTQLQIDYYRPVRNERLLFGGQGTGMRWDDTRTVDYLTSRLRAVFPEHDALQLDFAWSGTTDLTLNGATDCRKGGKNGKIYSVHGWSGHGIAQTVRIGKAIRDDIVNANSDFSMLTAIKHTPLMIGRKLAPVAIPLAKTLLGISAKLAPGKMISF</sequence>
<comment type="caution">
    <text evidence="3">The sequence shown here is derived from an EMBL/GenBank/DDBJ whole genome shotgun (WGS) entry which is preliminary data.</text>
</comment>
<dbReference type="Proteomes" id="UP000193558">
    <property type="component" value="Unassembled WGS sequence"/>
</dbReference>
<organism evidence="3 4">
    <name type="scientific">Pantoea rwandensis</name>
    <dbReference type="NCBI Taxonomy" id="1076550"/>
    <lineage>
        <taxon>Bacteria</taxon>
        <taxon>Pseudomonadati</taxon>
        <taxon>Pseudomonadota</taxon>
        <taxon>Gammaproteobacteria</taxon>
        <taxon>Enterobacterales</taxon>
        <taxon>Erwiniaceae</taxon>
        <taxon>Pantoea</taxon>
    </lineage>
</organism>
<feature type="domain" description="FAD dependent oxidoreductase" evidence="2">
    <location>
        <begin position="72"/>
        <end position="424"/>
    </location>
</feature>
<name>A0A1X1CQ79_9GAMM</name>
<dbReference type="Pfam" id="PF01266">
    <property type="entry name" value="DAO"/>
    <property type="match status" value="1"/>
</dbReference>